<keyword evidence="2 4" id="KW-0233">DNA recombination</keyword>
<dbReference type="InterPro" id="IPR022572">
    <property type="entry name" value="DNA_rep/recomb_RecO_N"/>
</dbReference>
<name>A0ABV7Z107_9BACT</name>
<keyword evidence="7" id="KW-1185">Reference proteome</keyword>
<proteinExistence type="inferred from homology"/>
<reference evidence="7" key="1">
    <citation type="journal article" date="2019" name="Int. J. Syst. Evol. Microbiol.">
        <title>The Global Catalogue of Microorganisms (GCM) 10K type strain sequencing project: providing services to taxonomists for standard genome sequencing and annotation.</title>
        <authorList>
            <consortium name="The Broad Institute Genomics Platform"/>
            <consortium name="The Broad Institute Genome Sequencing Center for Infectious Disease"/>
            <person name="Wu L."/>
            <person name="Ma J."/>
        </authorList>
    </citation>
    <scope>NUCLEOTIDE SEQUENCE [LARGE SCALE GENOMIC DNA]</scope>
    <source>
        <strain evidence="7">CECT 7956</strain>
    </source>
</reference>
<dbReference type="NCBIfam" id="TIGR00613">
    <property type="entry name" value="reco"/>
    <property type="match status" value="1"/>
</dbReference>
<evidence type="ECO:0000313" key="7">
    <source>
        <dbReference type="Proteomes" id="UP001595616"/>
    </source>
</evidence>
<evidence type="ECO:0000256" key="3">
    <source>
        <dbReference type="ARBA" id="ARBA00023204"/>
    </source>
</evidence>
<gene>
    <name evidence="4 6" type="primary">recO</name>
    <name evidence="6" type="ORF">ACFOOI_16870</name>
</gene>
<dbReference type="RefSeq" id="WP_379839206.1">
    <property type="nucleotide sequence ID" value="NZ_JBHRYQ010000001.1"/>
</dbReference>
<comment type="similarity">
    <text evidence="4">Belongs to the RecO family.</text>
</comment>
<feature type="domain" description="DNA replication/recombination mediator RecO N-terminal" evidence="5">
    <location>
        <begin position="1"/>
        <end position="77"/>
    </location>
</feature>
<dbReference type="Pfam" id="PF02565">
    <property type="entry name" value="RecO_C"/>
    <property type="match status" value="1"/>
</dbReference>
<keyword evidence="3 4" id="KW-0234">DNA repair</keyword>
<evidence type="ECO:0000259" key="5">
    <source>
        <dbReference type="Pfam" id="PF11967"/>
    </source>
</evidence>
<dbReference type="InterPro" id="IPR012340">
    <property type="entry name" value="NA-bd_OB-fold"/>
</dbReference>
<evidence type="ECO:0000313" key="6">
    <source>
        <dbReference type="EMBL" id="MFC3812337.1"/>
    </source>
</evidence>
<dbReference type="SUPFAM" id="SSF50249">
    <property type="entry name" value="Nucleic acid-binding proteins"/>
    <property type="match status" value="1"/>
</dbReference>
<dbReference type="PANTHER" id="PTHR33991">
    <property type="entry name" value="DNA REPAIR PROTEIN RECO"/>
    <property type="match status" value="1"/>
</dbReference>
<dbReference type="EMBL" id="JBHRYQ010000001">
    <property type="protein sequence ID" value="MFC3812337.1"/>
    <property type="molecule type" value="Genomic_DNA"/>
</dbReference>
<keyword evidence="1 4" id="KW-0227">DNA damage</keyword>
<evidence type="ECO:0000256" key="4">
    <source>
        <dbReference type="HAMAP-Rule" id="MF_00201"/>
    </source>
</evidence>
<dbReference type="HAMAP" id="MF_00201">
    <property type="entry name" value="RecO"/>
    <property type="match status" value="1"/>
</dbReference>
<dbReference type="PANTHER" id="PTHR33991:SF1">
    <property type="entry name" value="DNA REPAIR PROTEIN RECO"/>
    <property type="match status" value="1"/>
</dbReference>
<evidence type="ECO:0000256" key="1">
    <source>
        <dbReference type="ARBA" id="ARBA00022763"/>
    </source>
</evidence>
<comment type="caution">
    <text evidence="6">The sequence shown here is derived from an EMBL/GenBank/DDBJ whole genome shotgun (WGS) entry which is preliminary data.</text>
</comment>
<dbReference type="Proteomes" id="UP001595616">
    <property type="component" value="Unassembled WGS sequence"/>
</dbReference>
<dbReference type="Pfam" id="PF11967">
    <property type="entry name" value="RecO_N"/>
    <property type="match status" value="1"/>
</dbReference>
<accession>A0ABV7Z107</accession>
<organism evidence="6 7">
    <name type="scientific">Lacihabitans lacunae</name>
    <dbReference type="NCBI Taxonomy" id="1028214"/>
    <lineage>
        <taxon>Bacteria</taxon>
        <taxon>Pseudomonadati</taxon>
        <taxon>Bacteroidota</taxon>
        <taxon>Cytophagia</taxon>
        <taxon>Cytophagales</taxon>
        <taxon>Leadbetterellaceae</taxon>
        <taxon>Lacihabitans</taxon>
    </lineage>
</organism>
<evidence type="ECO:0000256" key="2">
    <source>
        <dbReference type="ARBA" id="ARBA00023172"/>
    </source>
</evidence>
<dbReference type="Gene3D" id="2.40.50.140">
    <property type="entry name" value="Nucleic acid-binding proteins"/>
    <property type="match status" value="1"/>
</dbReference>
<sequence length="230" mass="26504">MLHKTSGIVISYILYRETSIIVKVYTEKFGIQTYIENGVRSSKGKNKIALFQPLTILDLVVYHDPKKDINRLSEIKCPNPLLSIPYNIKKSSIALFINEILSKSLKEHAENIEMYNFLITSIDSLDKKETQFENFHLVFLLHFAFYIGFGAESATEIKNQLYEFALQIPIDKVHESSINLLLKSNYEDFLPLKREHRSQVLDILIGFYQIHIEGFGEIKSVSVLKTVLDS</sequence>
<comment type="function">
    <text evidence="4">Involved in DNA repair and RecF pathway recombination.</text>
</comment>
<protein>
    <recommendedName>
        <fullName evidence="4">DNA repair protein RecO</fullName>
    </recommendedName>
    <alternativeName>
        <fullName evidence="4">Recombination protein O</fullName>
    </alternativeName>
</protein>
<dbReference type="InterPro" id="IPR003717">
    <property type="entry name" value="RecO"/>
</dbReference>